<accession>A0A803NMA8</accession>
<name>A0A803NMA8_CANSA</name>
<reference evidence="2" key="2">
    <citation type="submission" date="2021-03" db="UniProtKB">
        <authorList>
            <consortium name="EnsemblPlants"/>
        </authorList>
    </citation>
    <scope>IDENTIFICATION</scope>
</reference>
<feature type="compositionally biased region" description="Polar residues" evidence="1">
    <location>
        <begin position="54"/>
        <end position="66"/>
    </location>
</feature>
<evidence type="ECO:0000256" key="1">
    <source>
        <dbReference type="SAM" id="MobiDB-lite"/>
    </source>
</evidence>
<dbReference type="Proteomes" id="UP000596661">
    <property type="component" value="Chromosome 1"/>
</dbReference>
<feature type="region of interest" description="Disordered" evidence="1">
    <location>
        <begin position="226"/>
        <end position="281"/>
    </location>
</feature>
<feature type="compositionally biased region" description="Basic residues" evidence="1">
    <location>
        <begin position="28"/>
        <end position="53"/>
    </location>
</feature>
<feature type="region of interest" description="Disordered" evidence="1">
    <location>
        <begin position="1"/>
        <end position="89"/>
    </location>
</feature>
<keyword evidence="3" id="KW-1185">Reference proteome</keyword>
<feature type="compositionally biased region" description="Basic residues" evidence="1">
    <location>
        <begin position="260"/>
        <end position="280"/>
    </location>
</feature>
<dbReference type="Gramene" id="evm.model.01.2703">
    <property type="protein sequence ID" value="cds.evm.model.01.2703"/>
    <property type="gene ID" value="evm.TU.01.2703"/>
</dbReference>
<feature type="compositionally biased region" description="Basic and acidic residues" evidence="1">
    <location>
        <begin position="1"/>
        <end position="23"/>
    </location>
</feature>
<evidence type="ECO:0000313" key="3">
    <source>
        <dbReference type="Proteomes" id="UP000596661"/>
    </source>
</evidence>
<dbReference type="EMBL" id="UZAU01000078">
    <property type="status" value="NOT_ANNOTATED_CDS"/>
    <property type="molecule type" value="Genomic_DNA"/>
</dbReference>
<organism evidence="2 3">
    <name type="scientific">Cannabis sativa</name>
    <name type="common">Hemp</name>
    <name type="synonym">Marijuana</name>
    <dbReference type="NCBI Taxonomy" id="3483"/>
    <lineage>
        <taxon>Eukaryota</taxon>
        <taxon>Viridiplantae</taxon>
        <taxon>Streptophyta</taxon>
        <taxon>Embryophyta</taxon>
        <taxon>Tracheophyta</taxon>
        <taxon>Spermatophyta</taxon>
        <taxon>Magnoliopsida</taxon>
        <taxon>eudicotyledons</taxon>
        <taxon>Gunneridae</taxon>
        <taxon>Pentapetalae</taxon>
        <taxon>rosids</taxon>
        <taxon>fabids</taxon>
        <taxon>Rosales</taxon>
        <taxon>Cannabaceae</taxon>
        <taxon>Cannabis</taxon>
    </lineage>
</organism>
<dbReference type="AlphaFoldDB" id="A0A803NMA8"/>
<proteinExistence type="predicted"/>
<protein>
    <submittedName>
        <fullName evidence="2">Uncharacterized protein</fullName>
    </submittedName>
</protein>
<evidence type="ECO:0000313" key="2">
    <source>
        <dbReference type="EnsemblPlants" id="cds.evm.model.01.2703"/>
    </source>
</evidence>
<dbReference type="EnsemblPlants" id="evm.model.01.2703">
    <property type="protein sequence ID" value="cds.evm.model.01.2703"/>
    <property type="gene ID" value="evm.TU.01.2703"/>
</dbReference>
<reference evidence="2" key="1">
    <citation type="submission" date="2018-11" db="EMBL/GenBank/DDBJ databases">
        <authorList>
            <person name="Grassa J C."/>
        </authorList>
    </citation>
    <scope>NUCLEOTIDE SEQUENCE [LARGE SCALE GENOMIC DNA]</scope>
</reference>
<sequence length="295" mass="33856">MAQPHKRIENSLVELEKSKEKRSPVPRTRSRSPRPRSSKRYSPRHSPRRRNPTWHRSPNLAVTSQEGEFPKAEGRKLPPITGNRDKRDSKKLAPCNILTIISGSHISGDSKKVQERYAKEVKEKPLTTVNNLSKIPTKLFKKECENVTFMESDERWVHHPHTNALVIAADIRGDNVHHILVDNDSYINLLNLQGFKQMGLHKKGLKPITLSIYRFTVDTIELKGESKEGESNNVEVKYKSPSYSNKKRKWNGKDNSSGKPKPKGKKTKASPKFKDKKGKRQVFLLWRDGTLEENL</sequence>